<evidence type="ECO:0000313" key="9">
    <source>
        <dbReference type="EMBL" id="ODS23923.1"/>
    </source>
</evidence>
<evidence type="ECO:0000259" key="7">
    <source>
        <dbReference type="Pfam" id="PF02826"/>
    </source>
</evidence>
<feature type="active site" evidence="5">
    <location>
        <position position="233"/>
    </location>
</feature>
<evidence type="ECO:0000256" key="3">
    <source>
        <dbReference type="ARBA" id="ARBA00023027"/>
    </source>
</evidence>
<dbReference type="InterPro" id="IPR036291">
    <property type="entry name" value="NAD(P)-bd_dom_sf"/>
</dbReference>
<comment type="subcellular location">
    <subcellularLocation>
        <location evidence="5">Cytoplasm</location>
    </subcellularLocation>
</comment>
<reference evidence="9 10" key="1">
    <citation type="journal article" date="2016" name="Appl. Environ. Microbiol.">
        <title>Lack of Overt Genome Reduction in the Bryostatin-Producing Bryozoan Symbiont "Candidatus Endobugula sertula".</title>
        <authorList>
            <person name="Miller I.J."/>
            <person name="Vanee N."/>
            <person name="Fong S.S."/>
            <person name="Lim-Fong G.E."/>
            <person name="Kwan J.C."/>
        </authorList>
    </citation>
    <scope>NUCLEOTIDE SEQUENCE [LARGE SCALE GENOMIC DNA]</scope>
    <source>
        <strain evidence="9">AB1-4</strain>
    </source>
</reference>
<comment type="catalytic activity">
    <reaction evidence="5">
        <text>4-phospho-D-erythronate + NAD(+) = (R)-3-hydroxy-2-oxo-4-phosphooxybutanoate + NADH + H(+)</text>
        <dbReference type="Rhea" id="RHEA:18829"/>
        <dbReference type="ChEBI" id="CHEBI:15378"/>
        <dbReference type="ChEBI" id="CHEBI:57540"/>
        <dbReference type="ChEBI" id="CHEBI:57945"/>
        <dbReference type="ChEBI" id="CHEBI:58538"/>
        <dbReference type="ChEBI" id="CHEBI:58766"/>
        <dbReference type="EC" id="1.1.1.290"/>
    </reaction>
</comment>
<comment type="caution">
    <text evidence="5">Lacks conserved residue(s) required for the propagation of feature annotation.</text>
</comment>
<feature type="binding site" evidence="5">
    <location>
        <position position="144"/>
    </location>
    <ligand>
        <name>NAD(+)</name>
        <dbReference type="ChEBI" id="CHEBI:57540"/>
    </ligand>
</feature>
<comment type="similarity">
    <text evidence="5">Belongs to the D-isomer specific 2-hydroxyacid dehydrogenase family. PdxB subfamily.</text>
</comment>
<dbReference type="EMBL" id="MDLC01000017">
    <property type="protein sequence ID" value="ODS23923.1"/>
    <property type="molecule type" value="Genomic_DNA"/>
</dbReference>
<dbReference type="PANTHER" id="PTHR42938">
    <property type="entry name" value="FORMATE DEHYDROGENASE 1"/>
    <property type="match status" value="1"/>
</dbReference>
<dbReference type="EC" id="1.1.1.290" evidence="5"/>
<dbReference type="PANTHER" id="PTHR42938:SF9">
    <property type="entry name" value="FORMATE DEHYDROGENASE 1"/>
    <property type="match status" value="1"/>
</dbReference>
<dbReference type="Pfam" id="PF00389">
    <property type="entry name" value="2-Hacid_dh"/>
    <property type="match status" value="1"/>
</dbReference>
<feature type="binding site" evidence="5">
    <location>
        <position position="228"/>
    </location>
    <ligand>
        <name>NAD(+)</name>
        <dbReference type="ChEBI" id="CHEBI:57540"/>
    </ligand>
</feature>
<dbReference type="InterPro" id="IPR006140">
    <property type="entry name" value="D-isomer_DH_NAD-bd"/>
</dbReference>
<dbReference type="Gene3D" id="3.40.50.720">
    <property type="entry name" value="NAD(P)-binding Rossmann-like Domain"/>
    <property type="match status" value="2"/>
</dbReference>
<dbReference type="GO" id="GO:0033711">
    <property type="term" value="F:4-phosphoerythronate dehydrogenase activity"/>
    <property type="evidence" value="ECO:0007669"/>
    <property type="project" value="UniProtKB-EC"/>
</dbReference>
<evidence type="ECO:0000313" key="10">
    <source>
        <dbReference type="Proteomes" id="UP000242502"/>
    </source>
</evidence>
<evidence type="ECO:0000259" key="8">
    <source>
        <dbReference type="Pfam" id="PF11890"/>
    </source>
</evidence>
<dbReference type="Pfam" id="PF02826">
    <property type="entry name" value="2-Hacid_dh_C"/>
    <property type="match status" value="1"/>
</dbReference>
<proteinExistence type="inferred from homology"/>
<feature type="binding site" evidence="5">
    <location>
        <position position="253"/>
    </location>
    <ligand>
        <name>NAD(+)</name>
        <dbReference type="ChEBI" id="CHEBI:57540"/>
    </ligand>
</feature>
<protein>
    <recommendedName>
        <fullName evidence="5">Erythronate-4-phosphate dehydrogenase</fullName>
        <ecNumber evidence="5">1.1.1.290</ecNumber>
    </recommendedName>
</protein>
<keyword evidence="4 5" id="KW-0664">Pyridoxine biosynthesis</keyword>
<dbReference type="InterPro" id="IPR020921">
    <property type="entry name" value="Erythronate-4-P_DHase"/>
</dbReference>
<feature type="domain" description="D-isomer specific 2-hydroxyacid dehydrogenase catalytic" evidence="6">
    <location>
        <begin position="23"/>
        <end position="280"/>
    </location>
</feature>
<dbReference type="InterPro" id="IPR006139">
    <property type="entry name" value="D-isomer_2_OHA_DH_cat_dom"/>
</dbReference>
<dbReference type="InterPro" id="IPR038251">
    <property type="entry name" value="PdxB_dimer_sf"/>
</dbReference>
<organism evidence="9 10">
    <name type="scientific">Candidatus Endobugula sertula</name>
    <name type="common">Bugula neritina bacterial symbiont</name>
    <dbReference type="NCBI Taxonomy" id="62101"/>
    <lineage>
        <taxon>Bacteria</taxon>
        <taxon>Pseudomonadati</taxon>
        <taxon>Pseudomonadota</taxon>
        <taxon>Gammaproteobacteria</taxon>
        <taxon>Cellvibrionales</taxon>
        <taxon>Cellvibrionaceae</taxon>
        <taxon>Candidatus Endobugula</taxon>
    </lineage>
</organism>
<comment type="caution">
    <text evidence="9">The sequence shown here is derived from an EMBL/GenBank/DDBJ whole genome shotgun (WGS) entry which is preliminary data.</text>
</comment>
<comment type="function">
    <text evidence="5">Catalyzes the oxidation of erythronate-4-phosphate to 3-hydroxy-2-oxo-4-phosphonooxybutanoate.</text>
</comment>
<dbReference type="AlphaFoldDB" id="A0A1D2QQW3"/>
<keyword evidence="1 5" id="KW-0963">Cytoplasm</keyword>
<feature type="active site" evidence="5">
    <location>
        <position position="204"/>
    </location>
</feature>
<comment type="subunit">
    <text evidence="5">Homodimer.</text>
</comment>
<dbReference type="SUPFAM" id="SSF52283">
    <property type="entry name" value="Formate/glycerate dehydrogenase catalytic domain-like"/>
    <property type="match status" value="1"/>
</dbReference>
<dbReference type="InterPro" id="IPR024531">
    <property type="entry name" value="Erythronate-4-P_DHase_dimer"/>
</dbReference>
<keyword evidence="2 5" id="KW-0560">Oxidoreductase</keyword>
<dbReference type="STRING" id="62101.AB835_06275"/>
<dbReference type="GO" id="GO:0005829">
    <property type="term" value="C:cytosol"/>
    <property type="evidence" value="ECO:0007669"/>
    <property type="project" value="TreeGrafter"/>
</dbReference>
<feature type="binding site" evidence="5">
    <location>
        <position position="68"/>
    </location>
    <ligand>
        <name>substrate</name>
    </ligand>
</feature>
<evidence type="ECO:0000256" key="2">
    <source>
        <dbReference type="ARBA" id="ARBA00023002"/>
    </source>
</evidence>
<evidence type="ECO:0000256" key="5">
    <source>
        <dbReference type="HAMAP-Rule" id="MF_01825"/>
    </source>
</evidence>
<accession>A0A1D2QQW3</accession>
<feature type="binding site" evidence="5">
    <location>
        <position position="254"/>
    </location>
    <ligand>
        <name>substrate</name>
    </ligand>
</feature>
<feature type="domain" description="D-isomer specific 2-hydroxyacid dehydrogenase NAD-binding" evidence="7">
    <location>
        <begin position="112"/>
        <end position="252"/>
    </location>
</feature>
<dbReference type="GO" id="GO:0036001">
    <property type="term" value="P:'de novo' pyridoxal 5'-phosphate biosynthetic process"/>
    <property type="evidence" value="ECO:0007669"/>
    <property type="project" value="TreeGrafter"/>
</dbReference>
<feature type="domain" description="Erythronate-4-phosphate dehydrogenase dimerisation" evidence="8">
    <location>
        <begin position="300"/>
        <end position="357"/>
    </location>
</feature>
<dbReference type="GO" id="GO:0008615">
    <property type="term" value="P:pyridoxine biosynthetic process"/>
    <property type="evidence" value="ECO:0007669"/>
    <property type="project" value="UniProtKB-UniRule"/>
</dbReference>
<dbReference type="Proteomes" id="UP000242502">
    <property type="component" value="Unassembled WGS sequence"/>
</dbReference>
<feature type="binding site" evidence="5">
    <location>
        <position position="47"/>
    </location>
    <ligand>
        <name>substrate</name>
    </ligand>
</feature>
<dbReference type="UniPathway" id="UPA00244">
    <property type="reaction ID" value="UER00310"/>
</dbReference>
<dbReference type="GO" id="GO:0051287">
    <property type="term" value="F:NAD binding"/>
    <property type="evidence" value="ECO:0007669"/>
    <property type="project" value="InterPro"/>
</dbReference>
<evidence type="ECO:0000256" key="4">
    <source>
        <dbReference type="ARBA" id="ARBA00023096"/>
    </source>
</evidence>
<dbReference type="Pfam" id="PF11890">
    <property type="entry name" value="DUF3410"/>
    <property type="match status" value="1"/>
</dbReference>
<evidence type="ECO:0000256" key="1">
    <source>
        <dbReference type="ARBA" id="ARBA00022490"/>
    </source>
</evidence>
<dbReference type="CDD" id="cd12158">
    <property type="entry name" value="ErythrP_dh"/>
    <property type="match status" value="1"/>
</dbReference>
<evidence type="ECO:0000259" key="6">
    <source>
        <dbReference type="Pfam" id="PF00389"/>
    </source>
</evidence>
<comment type="pathway">
    <text evidence="5">Cofactor biosynthesis; pyridoxine 5'-phosphate biosynthesis; pyridoxine 5'-phosphate from D-erythrose 4-phosphate: step 2/5.</text>
</comment>
<name>A0A1D2QQW3_9GAMM</name>
<feature type="active site" description="Proton donor" evidence="5">
    <location>
        <position position="250"/>
    </location>
</feature>
<keyword evidence="3 5" id="KW-0520">NAD</keyword>
<gene>
    <name evidence="5" type="primary">pdxB</name>
    <name evidence="9" type="ORF">AB835_06275</name>
</gene>
<sequence>MTLKILGDSQIPLLHEMFSSLGEVSTYTGRVVTQEQLSDVDILLTRSTLNVGKSLLQNTQVKFVGTCTIGTDHLDTDYLDQQNIVWANAAGCNADSVVQYVLSAMAQLSPDWLQSTVGIIACGNIGGRVYRRLKSLGVDCCCYDPFLSSMDHPDLSRLEDVLRADIITSHAPLTIDGEYPTWHLLGEREFEQLRPGSLLISVGRGAVLDNQALLKKVSSNKTFSVVLDVWENEPNILAELIPYIDIVTPHIAGYSLEGRENGSAIIFQALCQFLAQPSPIDIAQIMNTETSLLCVDADNMESLSDQQRFNQLLLAAYPIMKDDQQLRRWLLSNQSPGDYFDSLRRHYPLRREYAHFILPDWVRQTPFNQWVQALTQ</sequence>
<dbReference type="Gene3D" id="3.30.1370.170">
    <property type="match status" value="1"/>
</dbReference>
<dbReference type="SUPFAM" id="SSF51735">
    <property type="entry name" value="NAD(P)-binding Rossmann-fold domains"/>
    <property type="match status" value="1"/>
</dbReference>
<dbReference type="HAMAP" id="MF_01825">
    <property type="entry name" value="PdxB"/>
    <property type="match status" value="1"/>
</dbReference>
<dbReference type="GO" id="GO:0046983">
    <property type="term" value="F:protein dimerization activity"/>
    <property type="evidence" value="ECO:0007669"/>
    <property type="project" value="InterPro"/>
</dbReference>